<evidence type="ECO:0000313" key="2">
    <source>
        <dbReference type="EMBL" id="PAE87330.1"/>
    </source>
</evidence>
<proteinExistence type="predicted"/>
<accession>A0A268NW70</accession>
<dbReference type="PANTHER" id="PTHR12110">
    <property type="entry name" value="HYDROXYPYRUVATE ISOMERASE"/>
    <property type="match status" value="1"/>
</dbReference>
<comment type="caution">
    <text evidence="2">The sequence shown here is derived from an EMBL/GenBank/DDBJ whole genome shotgun (WGS) entry which is preliminary data.</text>
</comment>
<reference evidence="2 3" key="1">
    <citation type="submission" date="2017-07" db="EMBL/GenBank/DDBJ databases">
        <title>Isolation and whole genome analysis of endospore-forming bacteria from heroin.</title>
        <authorList>
            <person name="Kalinowski J."/>
            <person name="Ahrens B."/>
            <person name="Al-Dilaimi A."/>
            <person name="Winkler A."/>
            <person name="Wibberg D."/>
            <person name="Schleenbecker U."/>
            <person name="Ruckert C."/>
            <person name="Wolfel R."/>
            <person name="Grass G."/>
        </authorList>
    </citation>
    <scope>NUCLEOTIDE SEQUENCE [LARGE SCALE GENOMIC DNA]</scope>
    <source>
        <strain evidence="2 3">7539</strain>
    </source>
</reference>
<dbReference type="AlphaFoldDB" id="A0A268NW70"/>
<protein>
    <recommendedName>
        <fullName evidence="1">Xylose isomerase-like TIM barrel domain-containing protein</fullName>
    </recommendedName>
</protein>
<dbReference type="InterPro" id="IPR036237">
    <property type="entry name" value="Xyl_isomerase-like_sf"/>
</dbReference>
<dbReference type="InterPro" id="IPR050312">
    <property type="entry name" value="IolE/XylAMocC-like"/>
</dbReference>
<dbReference type="Gene3D" id="3.20.20.150">
    <property type="entry name" value="Divalent-metal-dependent TIM barrel enzymes"/>
    <property type="match status" value="1"/>
</dbReference>
<dbReference type="RefSeq" id="WP_095327246.1">
    <property type="nucleotide sequence ID" value="NZ_BOQQ01000006.1"/>
</dbReference>
<dbReference type="EMBL" id="NPCC01000036">
    <property type="protein sequence ID" value="PAE87330.1"/>
    <property type="molecule type" value="Genomic_DNA"/>
</dbReference>
<sequence length="265" mass="30066">MSVYINLLPFMKKINDAPAFLQDWGGGIEISTDGPHWHGDTDWAQEKERFASYAGDIGVHLPIWELNLASVQFPQYAAYSFEAYRTYLEWASTFASHAVLHTHLYNMPLFHREEAQALSKHYIKQLGDIAEQKGIMLLVENVGFHDKMLFDEREFVQLFEEIPAIQALLDVGHATINNWDIANVIEALGTRLSALHLHDNDGENDLHLPIGAGVTRWNEIWQAVAEQTHSLRLILEYDESASLEVLKRHGNELLQAGKVVGKINV</sequence>
<evidence type="ECO:0000259" key="1">
    <source>
        <dbReference type="Pfam" id="PF01261"/>
    </source>
</evidence>
<evidence type="ECO:0000313" key="3">
    <source>
        <dbReference type="Proteomes" id="UP000216207"/>
    </source>
</evidence>
<feature type="domain" description="Xylose isomerase-like TIM barrel" evidence="1">
    <location>
        <begin position="26"/>
        <end position="240"/>
    </location>
</feature>
<organism evidence="2 3">
    <name type="scientific">Shouchella clausii</name>
    <name type="common">Alkalihalobacillus clausii</name>
    <dbReference type="NCBI Taxonomy" id="79880"/>
    <lineage>
        <taxon>Bacteria</taxon>
        <taxon>Bacillati</taxon>
        <taxon>Bacillota</taxon>
        <taxon>Bacilli</taxon>
        <taxon>Bacillales</taxon>
        <taxon>Bacillaceae</taxon>
        <taxon>Shouchella</taxon>
    </lineage>
</organism>
<dbReference type="InterPro" id="IPR013022">
    <property type="entry name" value="Xyl_isomerase-like_TIM-brl"/>
</dbReference>
<name>A0A268NW70_SHOCL</name>
<dbReference type="Pfam" id="PF01261">
    <property type="entry name" value="AP_endonuc_2"/>
    <property type="match status" value="1"/>
</dbReference>
<dbReference type="Proteomes" id="UP000216207">
    <property type="component" value="Unassembled WGS sequence"/>
</dbReference>
<dbReference type="PANTHER" id="PTHR12110:SF21">
    <property type="entry name" value="XYLOSE ISOMERASE-LIKE TIM BARREL DOMAIN-CONTAINING PROTEIN"/>
    <property type="match status" value="1"/>
</dbReference>
<dbReference type="SUPFAM" id="SSF51658">
    <property type="entry name" value="Xylose isomerase-like"/>
    <property type="match status" value="1"/>
</dbReference>
<gene>
    <name evidence="2" type="ORF">CHH72_19305</name>
</gene>